<evidence type="ECO:0000256" key="1">
    <source>
        <dbReference type="ARBA" id="ARBA00006601"/>
    </source>
</evidence>
<organism evidence="6 7">
    <name type="scientific">Candidatus Collierbacteria bacterium GW2011_GWA2_44_99</name>
    <dbReference type="NCBI Taxonomy" id="1618380"/>
    <lineage>
        <taxon>Bacteria</taxon>
        <taxon>Candidatus Collieribacteriota</taxon>
    </lineage>
</organism>
<dbReference type="InterPro" id="IPR013328">
    <property type="entry name" value="6PGD_dom2"/>
</dbReference>
<dbReference type="InterPro" id="IPR036388">
    <property type="entry name" value="WH-like_DNA-bd_sf"/>
</dbReference>
<dbReference type="PANTHER" id="PTHR43750:SF3">
    <property type="entry name" value="UDP-GLUCOSE 6-DEHYDROGENASE TUAD"/>
    <property type="match status" value="1"/>
</dbReference>
<dbReference type="PANTHER" id="PTHR43750">
    <property type="entry name" value="UDP-GLUCOSE 6-DEHYDROGENASE TUAD"/>
    <property type="match status" value="1"/>
</dbReference>
<dbReference type="Pfam" id="PF01726">
    <property type="entry name" value="LexA_DNA_bind"/>
    <property type="match status" value="1"/>
</dbReference>
<dbReference type="InterPro" id="IPR006199">
    <property type="entry name" value="LexA_DNA-bd_dom"/>
</dbReference>
<dbReference type="SUPFAM" id="SSF46785">
    <property type="entry name" value="Winged helix' DNA-binding domain"/>
    <property type="match status" value="1"/>
</dbReference>
<dbReference type="InterPro" id="IPR014026">
    <property type="entry name" value="UDP-Glc/GDP-Man_DH_dimer"/>
</dbReference>
<dbReference type="InterPro" id="IPR001732">
    <property type="entry name" value="UDP-Glc/GDP-Man_DH_N"/>
</dbReference>
<dbReference type="InterPro" id="IPR036390">
    <property type="entry name" value="WH_DNA-bd_sf"/>
</dbReference>
<dbReference type="GO" id="GO:0016616">
    <property type="term" value="F:oxidoreductase activity, acting on the CH-OH group of donors, NAD or NADP as acceptor"/>
    <property type="evidence" value="ECO:0007669"/>
    <property type="project" value="InterPro"/>
</dbReference>
<dbReference type="Proteomes" id="UP000034797">
    <property type="component" value="Unassembled WGS sequence"/>
</dbReference>
<evidence type="ECO:0000259" key="4">
    <source>
        <dbReference type="Pfam" id="PF01726"/>
    </source>
</evidence>
<dbReference type="InterPro" id="IPR028359">
    <property type="entry name" value="UDP_ManNAc/GlcNAc_DH"/>
</dbReference>
<dbReference type="GO" id="GO:0000271">
    <property type="term" value="P:polysaccharide biosynthetic process"/>
    <property type="evidence" value="ECO:0007669"/>
    <property type="project" value="InterPro"/>
</dbReference>
<feature type="domain" description="LexA repressor DNA-binding" evidence="4">
    <location>
        <begin position="1"/>
        <end position="64"/>
    </location>
</feature>
<evidence type="ECO:0000313" key="7">
    <source>
        <dbReference type="Proteomes" id="UP000034797"/>
    </source>
</evidence>
<comment type="caution">
    <text evidence="6">The sequence shown here is derived from an EMBL/GenBank/DDBJ whole genome shotgun (WGS) entry which is preliminary data.</text>
</comment>
<sequence length="357" mass="40165">MLGITPKQKQILDFIEEYYQANQFSPTLEEIAKKFKRSVPTIHQYVKTLIDKGRLQQNSGGARGVMPVIQSGNFSTKRKFRIGIIGYGFVGQAVEYGFSNHEIHVYDKYKDFESLAEVVDKSDYIFVCLPTPIREDESGIDLSIMDENMKILAKLTKGTDKIIIIKSTVVPGTTAGYIRKYPESLFCFNPEFLREASFLQDFVNADRIVIGASNDQVSRRVSAMYQAVLPLAPIYQTDPTSAEMVKYMANCFLATKVIFANEMAEICEKLGIKYEEVKKMVVADKRILDGHLDITTLKGFGGKCFPKDLLALRAMARGKGVDTKILDAVWAKNLKVRKSKDWEEIPFAVSPAFGNKS</sequence>
<dbReference type="SUPFAM" id="SSF48179">
    <property type="entry name" value="6-phosphogluconate dehydrogenase C-terminal domain-like"/>
    <property type="match status" value="1"/>
</dbReference>
<dbReference type="Gene3D" id="3.40.50.720">
    <property type="entry name" value="NAD(P)-binding Rossmann-like Domain"/>
    <property type="match status" value="1"/>
</dbReference>
<dbReference type="InterPro" id="IPR036291">
    <property type="entry name" value="NAD(P)-bd_dom_sf"/>
</dbReference>
<evidence type="ECO:0000259" key="3">
    <source>
        <dbReference type="Pfam" id="PF00984"/>
    </source>
</evidence>
<proteinExistence type="inferred from homology"/>
<dbReference type="Gene3D" id="1.10.1040.10">
    <property type="entry name" value="N-(1-d-carboxylethyl)-l-norvaline Dehydrogenase, domain 2"/>
    <property type="match status" value="1"/>
</dbReference>
<evidence type="ECO:0000256" key="2">
    <source>
        <dbReference type="PIRNR" id="PIRNR000124"/>
    </source>
</evidence>
<feature type="domain" description="UDP-glucose/GDP-mannose dehydrogenase dimerisation" evidence="3">
    <location>
        <begin position="241"/>
        <end position="333"/>
    </location>
</feature>
<evidence type="ECO:0000313" key="6">
    <source>
        <dbReference type="EMBL" id="KKT86602.1"/>
    </source>
</evidence>
<dbReference type="InterPro" id="IPR008927">
    <property type="entry name" value="6-PGluconate_DH-like_C_sf"/>
</dbReference>
<protein>
    <submittedName>
        <fullName evidence="6">Nucleotide sugar dehydrogenase</fullName>
    </submittedName>
</protein>
<dbReference type="InterPro" id="IPR017476">
    <property type="entry name" value="UDP-Glc/GDP-Man"/>
</dbReference>
<comment type="similarity">
    <text evidence="1 2">Belongs to the UDP-glucose/GDP-mannose dehydrogenase family.</text>
</comment>
<dbReference type="GO" id="GO:0016628">
    <property type="term" value="F:oxidoreductase activity, acting on the CH-CH group of donors, NAD or NADP as acceptor"/>
    <property type="evidence" value="ECO:0007669"/>
    <property type="project" value="InterPro"/>
</dbReference>
<dbReference type="Pfam" id="PF00984">
    <property type="entry name" value="UDPG_MGDP_dh"/>
    <property type="match status" value="1"/>
</dbReference>
<reference evidence="6 7" key="1">
    <citation type="journal article" date="2015" name="Nature">
        <title>rRNA introns, odd ribosomes, and small enigmatic genomes across a large radiation of phyla.</title>
        <authorList>
            <person name="Brown C.T."/>
            <person name="Hug L.A."/>
            <person name="Thomas B.C."/>
            <person name="Sharon I."/>
            <person name="Castelle C.J."/>
            <person name="Singh A."/>
            <person name="Wilkins M.J."/>
            <person name="Williams K.H."/>
            <person name="Banfield J.F."/>
        </authorList>
    </citation>
    <scope>NUCLEOTIDE SEQUENCE [LARGE SCALE GENOMIC DNA]</scope>
</reference>
<dbReference type="GO" id="GO:0006508">
    <property type="term" value="P:proteolysis"/>
    <property type="evidence" value="ECO:0007669"/>
    <property type="project" value="InterPro"/>
</dbReference>
<evidence type="ECO:0000259" key="5">
    <source>
        <dbReference type="Pfam" id="PF03721"/>
    </source>
</evidence>
<feature type="domain" description="UDP-glucose/GDP-mannose dehydrogenase N-terminal" evidence="5">
    <location>
        <begin position="113"/>
        <end position="221"/>
    </location>
</feature>
<accession>A0A0G1N0P6</accession>
<gene>
    <name evidence="6" type="ORF">UW84_C0007G0011</name>
</gene>
<dbReference type="GO" id="GO:0051287">
    <property type="term" value="F:NAD binding"/>
    <property type="evidence" value="ECO:0007669"/>
    <property type="project" value="InterPro"/>
</dbReference>
<dbReference type="PIRSF" id="PIRSF000124">
    <property type="entry name" value="UDPglc_GDPman_dh"/>
    <property type="match status" value="1"/>
</dbReference>
<dbReference type="EMBL" id="LCJW01000007">
    <property type="protein sequence ID" value="KKT86602.1"/>
    <property type="molecule type" value="Genomic_DNA"/>
</dbReference>
<dbReference type="GO" id="GO:0004252">
    <property type="term" value="F:serine-type endopeptidase activity"/>
    <property type="evidence" value="ECO:0007669"/>
    <property type="project" value="InterPro"/>
</dbReference>
<dbReference type="SUPFAM" id="SSF51735">
    <property type="entry name" value="NAD(P)-binding Rossmann-fold domains"/>
    <property type="match status" value="1"/>
</dbReference>
<dbReference type="PIRSF" id="PIRSF500136">
    <property type="entry name" value="UDP_ManNAc_DH"/>
    <property type="match status" value="1"/>
</dbReference>
<dbReference type="Gene3D" id="1.10.10.10">
    <property type="entry name" value="Winged helix-like DNA-binding domain superfamily/Winged helix DNA-binding domain"/>
    <property type="match status" value="1"/>
</dbReference>
<dbReference type="Pfam" id="PF03721">
    <property type="entry name" value="UDPG_MGDP_dh_N"/>
    <property type="match status" value="1"/>
</dbReference>
<name>A0A0G1N0P6_9BACT</name>
<dbReference type="AlphaFoldDB" id="A0A0G1N0P6"/>